<dbReference type="EMBL" id="NCKU01007433">
    <property type="protein sequence ID" value="RWS02640.1"/>
    <property type="molecule type" value="Genomic_DNA"/>
</dbReference>
<dbReference type="AlphaFoldDB" id="A0A3S3RP23"/>
<evidence type="ECO:0000256" key="1">
    <source>
        <dbReference type="ARBA" id="ARBA00004123"/>
    </source>
</evidence>
<dbReference type="InterPro" id="IPR050863">
    <property type="entry name" value="CenT-Element_Derived"/>
</dbReference>
<dbReference type="Pfam" id="PF03221">
    <property type="entry name" value="HTH_Tnp_Tc5"/>
    <property type="match status" value="1"/>
</dbReference>
<dbReference type="PROSITE" id="PS51253">
    <property type="entry name" value="HTH_CENPB"/>
    <property type="match status" value="1"/>
</dbReference>
<organism evidence="4 5">
    <name type="scientific">Dinothrombium tinctorium</name>
    <dbReference type="NCBI Taxonomy" id="1965070"/>
    <lineage>
        <taxon>Eukaryota</taxon>
        <taxon>Metazoa</taxon>
        <taxon>Ecdysozoa</taxon>
        <taxon>Arthropoda</taxon>
        <taxon>Chelicerata</taxon>
        <taxon>Arachnida</taxon>
        <taxon>Acari</taxon>
        <taxon>Acariformes</taxon>
        <taxon>Trombidiformes</taxon>
        <taxon>Prostigmata</taxon>
        <taxon>Anystina</taxon>
        <taxon>Parasitengona</taxon>
        <taxon>Trombidioidea</taxon>
        <taxon>Trombidiidae</taxon>
        <taxon>Dinothrombium</taxon>
    </lineage>
</organism>
<dbReference type="SUPFAM" id="SSF46689">
    <property type="entry name" value="Homeodomain-like"/>
    <property type="match status" value="1"/>
</dbReference>
<comment type="caution">
    <text evidence="4">The sequence shown here is derived from an EMBL/GenBank/DDBJ whole genome shotgun (WGS) entry which is preliminary data.</text>
</comment>
<dbReference type="PANTHER" id="PTHR19303:SF73">
    <property type="entry name" value="PROTEIN PDC2"/>
    <property type="match status" value="1"/>
</dbReference>
<keyword evidence="2" id="KW-0238">DNA-binding</keyword>
<evidence type="ECO:0000313" key="5">
    <source>
        <dbReference type="Proteomes" id="UP000285301"/>
    </source>
</evidence>
<gene>
    <name evidence="4" type="ORF">B4U79_12097</name>
</gene>
<dbReference type="STRING" id="1965070.A0A3S3RP23"/>
<dbReference type="SMART" id="SM00674">
    <property type="entry name" value="CENPB"/>
    <property type="match status" value="1"/>
</dbReference>
<dbReference type="InterPro" id="IPR006600">
    <property type="entry name" value="HTH_CenpB_DNA-bd_dom"/>
</dbReference>
<dbReference type="GO" id="GO:0005634">
    <property type="term" value="C:nucleus"/>
    <property type="evidence" value="ECO:0007669"/>
    <property type="project" value="UniProtKB-SubCell"/>
</dbReference>
<feature type="non-terminal residue" evidence="4">
    <location>
        <position position="1"/>
    </location>
</feature>
<name>A0A3S3RP23_9ACAR</name>
<evidence type="ECO:0000256" key="2">
    <source>
        <dbReference type="ARBA" id="ARBA00023125"/>
    </source>
</evidence>
<accession>A0A3S3RP23</accession>
<sequence>KRVKQLTINNKINDAVFEFFIKARSKNIPISGPMLQSKAREYSEIIGEDFKASNVWLEKFRKRNQIVFNTLSGES</sequence>
<dbReference type="PANTHER" id="PTHR19303">
    <property type="entry name" value="TRANSPOSON"/>
    <property type="match status" value="1"/>
</dbReference>
<feature type="non-terminal residue" evidence="4">
    <location>
        <position position="75"/>
    </location>
</feature>
<comment type="subcellular location">
    <subcellularLocation>
        <location evidence="1">Nucleus</location>
    </subcellularLocation>
</comment>
<dbReference type="GO" id="GO:0003677">
    <property type="term" value="F:DNA binding"/>
    <property type="evidence" value="ECO:0007669"/>
    <property type="project" value="UniProtKB-KW"/>
</dbReference>
<dbReference type="Proteomes" id="UP000285301">
    <property type="component" value="Unassembled WGS sequence"/>
</dbReference>
<reference evidence="4 5" key="1">
    <citation type="journal article" date="2018" name="Gigascience">
        <title>Genomes of trombidid mites reveal novel predicted allergens and laterally-transferred genes associated with secondary metabolism.</title>
        <authorList>
            <person name="Dong X."/>
            <person name="Chaisiri K."/>
            <person name="Xia D."/>
            <person name="Armstrong S.D."/>
            <person name="Fang Y."/>
            <person name="Donnelly M.J."/>
            <person name="Kadowaki T."/>
            <person name="McGarry J.W."/>
            <person name="Darby A.C."/>
            <person name="Makepeace B.L."/>
        </authorList>
    </citation>
    <scope>NUCLEOTIDE SEQUENCE [LARGE SCALE GENOMIC DNA]</scope>
    <source>
        <strain evidence="4">UoL-WK</strain>
    </source>
</reference>
<protein>
    <submittedName>
        <fullName evidence="4">Major centromere autoantigen B-like protein</fullName>
    </submittedName>
</protein>
<evidence type="ECO:0000259" key="3">
    <source>
        <dbReference type="PROSITE" id="PS51253"/>
    </source>
</evidence>
<proteinExistence type="predicted"/>
<keyword evidence="5" id="KW-1185">Reference proteome</keyword>
<evidence type="ECO:0000313" key="4">
    <source>
        <dbReference type="EMBL" id="RWS02640.1"/>
    </source>
</evidence>
<dbReference type="InterPro" id="IPR009057">
    <property type="entry name" value="Homeodomain-like_sf"/>
</dbReference>
<dbReference type="Gene3D" id="1.10.10.60">
    <property type="entry name" value="Homeodomain-like"/>
    <property type="match status" value="1"/>
</dbReference>
<feature type="domain" description="HTH CENPB-type" evidence="3">
    <location>
        <begin position="1"/>
        <end position="70"/>
    </location>
</feature>
<dbReference type="OrthoDB" id="6505912at2759"/>